<dbReference type="EMBL" id="NDHI03003382">
    <property type="protein sequence ID" value="PNJ71728.1"/>
    <property type="molecule type" value="Genomic_DNA"/>
</dbReference>
<dbReference type="KEGG" id="pon:100461924"/>
<dbReference type="GO" id="GO:0001525">
    <property type="term" value="P:angiogenesis"/>
    <property type="evidence" value="ECO:0007669"/>
    <property type="project" value="Ensembl"/>
</dbReference>
<comment type="subunit">
    <text evidence="17">Present as a mixture of monomers and dimers. The phosphorylated receptor binds a number of SH2 domain-containing proteins such as JAK2, STAT3, PTPN11, and SOCS3. Interaction with SOCS3 inhibits JAK/STAT signaling and MAPK cascade.</text>
</comment>
<dbReference type="Pfam" id="PF18589">
    <property type="entry name" value="ObR_Ig"/>
    <property type="match status" value="2"/>
</dbReference>
<dbReference type="CDD" id="cd00063">
    <property type="entry name" value="FN3"/>
    <property type="match status" value="3"/>
</dbReference>
<dbReference type="FunFam" id="2.60.40.10:FF:000568">
    <property type="entry name" value="Leptin receptor"/>
    <property type="match status" value="1"/>
</dbReference>
<evidence type="ECO:0000256" key="3">
    <source>
        <dbReference type="ARBA" id="ARBA00008921"/>
    </source>
</evidence>
<dbReference type="SUPFAM" id="SSF49265">
    <property type="entry name" value="Fibronectin type III"/>
    <property type="match status" value="4"/>
</dbReference>
<keyword evidence="13" id="KW-0675">Receptor</keyword>
<keyword evidence="9" id="KW-0677">Repeat</keyword>
<evidence type="ECO:0000256" key="9">
    <source>
        <dbReference type="ARBA" id="ARBA00022737"/>
    </source>
</evidence>
<dbReference type="GO" id="GO:0005977">
    <property type="term" value="P:glycogen metabolic process"/>
    <property type="evidence" value="ECO:0007669"/>
    <property type="project" value="Ensembl"/>
</dbReference>
<keyword evidence="15" id="KW-0393">Immunoglobulin domain</keyword>
<dbReference type="CTD" id="3953"/>
<proteinExistence type="inferred from homology"/>
<dbReference type="GO" id="GO:0042593">
    <property type="term" value="P:glucose homeostasis"/>
    <property type="evidence" value="ECO:0007669"/>
    <property type="project" value="Ensembl"/>
</dbReference>
<dbReference type="Pfam" id="PF06328">
    <property type="entry name" value="Lep_receptor_Ig"/>
    <property type="match status" value="1"/>
</dbReference>
<accession>H2N754</accession>
<evidence type="ECO:0000256" key="2">
    <source>
        <dbReference type="ARBA" id="ARBA00004251"/>
    </source>
</evidence>
<dbReference type="OMA" id="FPPHCLF"/>
<dbReference type="GO" id="GO:0043235">
    <property type="term" value="C:receptor complex"/>
    <property type="evidence" value="ECO:0007669"/>
    <property type="project" value="Ensembl"/>
</dbReference>
<evidence type="ECO:0000256" key="14">
    <source>
        <dbReference type="ARBA" id="ARBA00023180"/>
    </source>
</evidence>
<comment type="similarity">
    <text evidence="3">Belongs to the type I cytokine receptor family. Type 2 subfamily.</text>
</comment>
<dbReference type="GO" id="GO:0120162">
    <property type="term" value="P:positive regulation of cold-induced thermogenesis"/>
    <property type="evidence" value="ECO:0007669"/>
    <property type="project" value="Ensembl"/>
</dbReference>
<dbReference type="GO" id="GO:0008203">
    <property type="term" value="P:cholesterol metabolic process"/>
    <property type="evidence" value="ECO:0007669"/>
    <property type="project" value="Ensembl"/>
</dbReference>
<evidence type="ECO:0000256" key="12">
    <source>
        <dbReference type="ARBA" id="ARBA00023157"/>
    </source>
</evidence>
<dbReference type="GO" id="GO:0016323">
    <property type="term" value="C:basolateral plasma membrane"/>
    <property type="evidence" value="ECO:0007669"/>
    <property type="project" value="UniProtKB-SubCell"/>
</dbReference>
<sequence>MICQKFCVVLLHWEFIYVITAFNLSYPITPWRFKLSCMPPNSTYDYFLLPAGLSKNTSNSNGHYETAAEPKFNSSGTHFSNLSKTTYHCCFRSEQDRNCSLCADNIEGKTFVSTVDSLVFQQIGANWNIQCWLKGDLKLFICYVESLFKNPFKNYNYKVHLLYVLPEVLEDSPLVPQKGSFQMVHCNCSVHECCECLVPVPTAKLNDTLLMSLKITSGGVIFQSPLMSVQPINMVKPDPPLGLHMEITDDGNLKISWSSPPLVPFPLQYQVKYSENSTPVIREADKIVSATSLLVDSILSGSSYEVQVRGKRLDGPGIWSDWSTPHVFTTQDVIYFPPKILTSVGSNVSLHCIYKNENKIVPSKKIVWWMNLAEKIPQSQYDVVSDHVSKVTFFNLNETKPRGKFTYDAVYCCNEHECHHRYAELYVIDVNINISCETDGYLTKMTCRWSTSTIQSLAESTLQLRYHRSSLYCSDIPSIHPISEPKDCYLQSDGFYECIFQPIFLLSGYTMWIRINHSLGSLDSPPTCVLPDSVVKPLPPSSVKAEITINIGLLKISWEKPVFPENNLQFQIRYGLSGKEVQWKMYEVYDAKSKSVSLPVPDMCAVYAVQVRCKRLDGLGYWSNWSNPAYTVVMDIKVPMRGPEFWRIINGDTMKKEKNVTLLWKPLMKNDSLCSVQRYVINHHTSCNGTWSEDVGNHTKFTFPWTEQAHTVTVLAINSIGASVANFNLTFSWPMSKVNIVQSLSAYPLNSSCVILSWIVSPSDYKLMYFIIEWKNLNEDGEIKWLRISSSVKKYYIHDHFIPIEKYQFSLYPIFMEGVGKPKIINSFTQDDIEKHQNDAGLYVIVPVIISSSILLLGTLLISHQRMKKLFWEDVPNPKNCSWAQGLNFQKPETFEHLFIKHTASVTCGPLLLEPETISEDISVDTSWKNKDEMVPTTVVSLLSTTDLEKGSVCISDQFNSVNFSEAEGTEVTYEDESQRQPFVKYATLISNSKPSETGEEQGLINSSVTKCFSSKNSPLKDSFSNSSWEIEAQAFFILSDQRPNIISPHLTFSEGLDELLKLEGNFPEENNDEKSVYYVGVTSIKKRESGVLLTDKSRVLCPFPAPCLFTDIRVLQDSCSHFVENNFNLGTSSKKTFASYMPQFQTCSTQTHKIMENKMCDLTV</sequence>
<keyword evidence="5" id="KW-1003">Cell membrane</keyword>
<dbReference type="PROSITE" id="PS01353">
    <property type="entry name" value="HEMATOPO_REC_L_F2"/>
    <property type="match status" value="1"/>
</dbReference>
<evidence type="ECO:0000256" key="1">
    <source>
        <dbReference type="ARBA" id="ARBA00004187"/>
    </source>
</evidence>
<dbReference type="GO" id="GO:0097696">
    <property type="term" value="P:cell surface receptor signaling pathway via STAT"/>
    <property type="evidence" value="ECO:0007669"/>
    <property type="project" value="Ensembl"/>
</dbReference>
<dbReference type="Proteomes" id="UP000001595">
    <property type="component" value="Chromosome 1"/>
</dbReference>
<keyword evidence="14" id="KW-0325">Glycoprotein</keyword>
<dbReference type="InterPro" id="IPR003529">
    <property type="entry name" value="Hematopoietin_rcpt_Gp130_CS"/>
</dbReference>
<evidence type="ECO:0000256" key="5">
    <source>
        <dbReference type="ARBA" id="ARBA00022475"/>
    </source>
</evidence>
<dbReference type="PROSITE" id="PS01355">
    <property type="entry name" value="HEMATOPO_REC_S_F1"/>
    <property type="match status" value="1"/>
</dbReference>
<dbReference type="GO" id="GO:0009897">
    <property type="term" value="C:external side of plasma membrane"/>
    <property type="evidence" value="ECO:0007669"/>
    <property type="project" value="TreeGrafter"/>
</dbReference>
<dbReference type="SMR" id="H2N754"/>
<evidence type="ECO:0000313" key="24">
    <source>
        <dbReference type="Proteomes" id="UP000001595"/>
    </source>
</evidence>
<dbReference type="eggNOG" id="ENOG502RK5B">
    <property type="taxonomic scope" value="Eukaryota"/>
</dbReference>
<reference evidence="22" key="2">
    <citation type="submission" date="2017-12" db="EMBL/GenBank/DDBJ databases">
        <title>High-resolution comparative analysis of great ape genomes.</title>
        <authorList>
            <person name="Pollen A."/>
            <person name="Hastie A."/>
            <person name="Hormozdiari F."/>
            <person name="Dougherty M."/>
            <person name="Liu R."/>
            <person name="Chaisson M."/>
            <person name="Hoppe E."/>
            <person name="Hill C."/>
            <person name="Pang A."/>
            <person name="Hillier L."/>
            <person name="Baker C."/>
            <person name="Armstrong J."/>
            <person name="Shendure J."/>
            <person name="Paten B."/>
            <person name="Wilson R."/>
            <person name="Chao H."/>
            <person name="Schneider V."/>
            <person name="Ventura M."/>
            <person name="Kronenberg Z."/>
            <person name="Murali S."/>
            <person name="Gordon D."/>
            <person name="Cantsilieris S."/>
            <person name="Munson K."/>
            <person name="Nelson B."/>
            <person name="Raja A."/>
            <person name="Underwood J."/>
            <person name="Diekhans M."/>
            <person name="Fiddes I."/>
            <person name="Haussler D."/>
            <person name="Eichler E."/>
        </authorList>
    </citation>
    <scope>NUCLEOTIDE SEQUENCE [LARGE SCALE GENOMIC DNA]</scope>
    <source>
        <strain evidence="22">Susie</strain>
    </source>
</reference>
<evidence type="ECO:0000256" key="10">
    <source>
        <dbReference type="ARBA" id="ARBA00022989"/>
    </source>
</evidence>
<dbReference type="GO" id="GO:0006909">
    <property type="term" value="P:phagocytosis"/>
    <property type="evidence" value="ECO:0007669"/>
    <property type="project" value="Ensembl"/>
</dbReference>
<dbReference type="PANTHER" id="PTHR23037:SF35">
    <property type="entry name" value="FIBRONECTIN TYPE-III DOMAIN-CONTAINING PROTEIN"/>
    <property type="match status" value="1"/>
</dbReference>
<dbReference type="STRING" id="9601.ENSPPYP00000001479"/>
<dbReference type="Gene3D" id="2.60.40.10">
    <property type="entry name" value="Immunoglobulins"/>
    <property type="match status" value="7"/>
</dbReference>
<evidence type="ECO:0000256" key="13">
    <source>
        <dbReference type="ARBA" id="ARBA00023170"/>
    </source>
</evidence>
<dbReference type="GO" id="GO:0051049">
    <property type="term" value="P:regulation of transport"/>
    <property type="evidence" value="ECO:0007669"/>
    <property type="project" value="Ensembl"/>
</dbReference>
<dbReference type="InterPro" id="IPR003531">
    <property type="entry name" value="Hempt_rcpt_S_F1_CS"/>
</dbReference>
<dbReference type="GO" id="GO:0010507">
    <property type="term" value="P:negative regulation of autophagy"/>
    <property type="evidence" value="ECO:0007669"/>
    <property type="project" value="Ensembl"/>
</dbReference>
<dbReference type="GO" id="GO:0046850">
    <property type="term" value="P:regulation of bone remodeling"/>
    <property type="evidence" value="ECO:0007669"/>
    <property type="project" value="Ensembl"/>
</dbReference>
<keyword evidence="8" id="KW-0732">Signal</keyword>
<evidence type="ECO:0000256" key="7">
    <source>
        <dbReference type="ARBA" id="ARBA00022692"/>
    </source>
</evidence>
<feature type="domain" description="Fibronectin type-III" evidence="21">
    <location>
        <begin position="539"/>
        <end position="634"/>
    </location>
</feature>
<dbReference type="PROSITE" id="PS50853">
    <property type="entry name" value="FN3"/>
    <property type="match status" value="3"/>
</dbReference>
<keyword evidence="7 19" id="KW-0812">Transmembrane</keyword>
<dbReference type="GO" id="GO:0014009">
    <property type="term" value="P:glial cell proliferation"/>
    <property type="evidence" value="ECO:0007669"/>
    <property type="project" value="Ensembl"/>
</dbReference>
<evidence type="ECO:0000256" key="16">
    <source>
        <dbReference type="ARBA" id="ARBA00031601"/>
    </source>
</evidence>
<accession>A0A2J8WPN0</accession>
<evidence type="ECO:0000256" key="18">
    <source>
        <dbReference type="ARBA" id="ARBA00058453"/>
    </source>
</evidence>
<feature type="domain" description="Fibronectin type-III" evidence="21">
    <location>
        <begin position="740"/>
        <end position="833"/>
    </location>
</feature>
<dbReference type="InterPro" id="IPR036116">
    <property type="entry name" value="FN3_sf"/>
</dbReference>
<dbReference type="OrthoDB" id="8964127at2759"/>
<dbReference type="PANTHER" id="PTHR23037">
    <property type="entry name" value="CYTOKINE RECEPTOR"/>
    <property type="match status" value="1"/>
</dbReference>
<accession>A0A6D2Y2Z1</accession>
<organism evidence="23 24">
    <name type="scientific">Pongo abelii</name>
    <name type="common">Sumatran orangutan</name>
    <name type="synonym">Pongo pygmaeus abelii</name>
    <dbReference type="NCBI Taxonomy" id="9601"/>
    <lineage>
        <taxon>Eukaryota</taxon>
        <taxon>Metazoa</taxon>
        <taxon>Chordata</taxon>
        <taxon>Craniata</taxon>
        <taxon>Vertebrata</taxon>
        <taxon>Euteleostomi</taxon>
        <taxon>Mammalia</taxon>
        <taxon>Eutheria</taxon>
        <taxon>Euarchontoglires</taxon>
        <taxon>Primates</taxon>
        <taxon>Haplorrhini</taxon>
        <taxon>Catarrhini</taxon>
        <taxon>Hominidae</taxon>
        <taxon>Pongo</taxon>
    </lineage>
</organism>
<dbReference type="SMART" id="SM00060">
    <property type="entry name" value="FN3"/>
    <property type="match status" value="4"/>
</dbReference>
<keyword evidence="11 19" id="KW-0472">Membrane</keyword>
<dbReference type="FunFam" id="2.60.40.10:FF:000558">
    <property type="entry name" value="Leptin receptor"/>
    <property type="match status" value="1"/>
</dbReference>
<keyword evidence="12" id="KW-1015">Disulfide bond</keyword>
<gene>
    <name evidence="23" type="primary">LEPR</name>
    <name evidence="22" type="ORF">CR201_G0008529</name>
</gene>
<dbReference type="AlphaFoldDB" id="H2N754"/>
<evidence type="ECO:0000256" key="11">
    <source>
        <dbReference type="ARBA" id="ARBA00023136"/>
    </source>
</evidence>
<dbReference type="GO" id="GO:0017046">
    <property type="term" value="F:peptide hormone binding"/>
    <property type="evidence" value="ECO:0007669"/>
    <property type="project" value="Ensembl"/>
</dbReference>
<dbReference type="InterPro" id="IPR013783">
    <property type="entry name" value="Ig-like_fold"/>
</dbReference>
<dbReference type="GO" id="GO:0060259">
    <property type="term" value="P:regulation of feeding behavior"/>
    <property type="evidence" value="ECO:0007669"/>
    <property type="project" value="Ensembl"/>
</dbReference>
<evidence type="ECO:0000256" key="17">
    <source>
        <dbReference type="ARBA" id="ARBA00046724"/>
    </source>
</evidence>
<evidence type="ECO:0000256" key="15">
    <source>
        <dbReference type="ARBA" id="ARBA00023319"/>
    </source>
</evidence>
<feature type="transmembrane region" description="Helical" evidence="19">
    <location>
        <begin position="840"/>
        <end position="862"/>
    </location>
</feature>
<dbReference type="FunFam" id="2.60.40.10:FF:000501">
    <property type="entry name" value="Leptin receptor"/>
    <property type="match status" value="1"/>
</dbReference>
<reference evidence="23 24" key="1">
    <citation type="submission" date="2008-02" db="EMBL/GenBank/DDBJ databases">
        <title>A 6x draft sequence assembly of the Pongo pygmaeus abelii genome.</title>
        <authorList>
            <person name="Wilson R.K."/>
            <person name="Mardis E."/>
        </authorList>
    </citation>
    <scope>NUCLEOTIDE SEQUENCE [LARGE SCALE GENOMIC DNA]</scope>
</reference>
<dbReference type="GO" id="GO:0098868">
    <property type="term" value="P:bone growth"/>
    <property type="evidence" value="ECO:0007669"/>
    <property type="project" value="Ensembl"/>
</dbReference>
<dbReference type="PROSITE" id="PS50835">
    <property type="entry name" value="IG_LIKE"/>
    <property type="match status" value="1"/>
</dbReference>
<dbReference type="GO" id="GO:0030217">
    <property type="term" value="P:T cell differentiation"/>
    <property type="evidence" value="ECO:0007669"/>
    <property type="project" value="Ensembl"/>
</dbReference>
<evidence type="ECO:0000259" key="21">
    <source>
        <dbReference type="PROSITE" id="PS50853"/>
    </source>
</evidence>
<dbReference type="HOGENOM" id="CLU_008491_0_0_1"/>
<dbReference type="GeneID" id="100461924"/>
<evidence type="ECO:0000313" key="22">
    <source>
        <dbReference type="EMBL" id="PNJ71728.1"/>
    </source>
</evidence>
<evidence type="ECO:0000256" key="6">
    <source>
        <dbReference type="ARBA" id="ARBA00022553"/>
    </source>
</evidence>
<dbReference type="GO" id="GO:0045721">
    <property type="term" value="P:negative regulation of gluconeogenesis"/>
    <property type="evidence" value="ECO:0007669"/>
    <property type="project" value="Ensembl"/>
</dbReference>
<comment type="function">
    <text evidence="18">May transport LEP across the blood-brain barrier. Binds LEP and mediates LEP endocytosis. Does not induce phosphorylation of and activate STAT3.</text>
</comment>
<dbReference type="InterPro" id="IPR003961">
    <property type="entry name" value="FN3_dom"/>
</dbReference>
<evidence type="ECO:0000313" key="23">
    <source>
        <dbReference type="Ensembl" id="ENSPPYP00000001479.2"/>
    </source>
</evidence>
<keyword evidence="6" id="KW-0597">Phosphoprotein</keyword>
<evidence type="ECO:0000259" key="20">
    <source>
        <dbReference type="PROSITE" id="PS50835"/>
    </source>
</evidence>
<dbReference type="GeneTree" id="ENSGT00730000111209"/>
<dbReference type="GO" id="GO:0097009">
    <property type="term" value="P:energy homeostasis"/>
    <property type="evidence" value="ECO:0007669"/>
    <property type="project" value="Ensembl"/>
</dbReference>
<evidence type="ECO:0000256" key="4">
    <source>
        <dbReference type="ARBA" id="ARBA00019169"/>
    </source>
</evidence>
<keyword evidence="24" id="KW-1185">Reference proteome</keyword>
<evidence type="ECO:0000256" key="19">
    <source>
        <dbReference type="SAM" id="Phobius"/>
    </source>
</evidence>
<name>H2N754_PONAB</name>
<dbReference type="Ensembl" id="ENSPPYT00000001525.3">
    <property type="protein sequence ID" value="ENSPPYP00000001479.2"/>
    <property type="gene ID" value="ENSPPYG00000001267.3"/>
</dbReference>
<dbReference type="FunFam" id="2.60.40.10:FF:000494">
    <property type="entry name" value="Leptin receptor"/>
    <property type="match status" value="1"/>
</dbReference>
<comment type="subcellular location">
    <subcellularLocation>
        <location evidence="1">Basolateral cell membrane</location>
    </subcellularLocation>
    <subcellularLocation>
        <location evidence="2">Cell membrane</location>
        <topology evidence="2">Single-pass type I membrane protein</topology>
    </subcellularLocation>
</comment>
<feature type="domain" description="Ig-like" evidence="20">
    <location>
        <begin position="325"/>
        <end position="413"/>
    </location>
</feature>
<dbReference type="FunFam" id="2.60.40.10:FF:000613">
    <property type="entry name" value="Leptin receptor"/>
    <property type="match status" value="1"/>
</dbReference>
<dbReference type="InterPro" id="IPR041182">
    <property type="entry name" value="LEP-R_IGD"/>
</dbReference>
<dbReference type="InterPro" id="IPR007110">
    <property type="entry name" value="Ig-like_dom"/>
</dbReference>
<feature type="domain" description="Fibronectin type-III" evidence="21">
    <location>
        <begin position="239"/>
        <end position="333"/>
    </location>
</feature>
<reference evidence="23" key="3">
    <citation type="submission" date="2025-05" db="UniProtKB">
        <authorList>
            <consortium name="Ensembl"/>
        </authorList>
    </citation>
    <scope>IDENTIFICATION</scope>
</reference>
<protein>
    <recommendedName>
        <fullName evidence="4">Leptin receptor</fullName>
    </recommendedName>
    <alternativeName>
        <fullName evidence="16">OB receptor</fullName>
    </alternativeName>
</protein>
<dbReference type="RefSeq" id="XP_024102829.1">
    <property type="nucleotide sequence ID" value="XM_024247061.3"/>
</dbReference>
<dbReference type="FunFam" id="2.60.40.10:FF:000688">
    <property type="entry name" value="Leptin receptor"/>
    <property type="match status" value="1"/>
</dbReference>
<keyword evidence="10 19" id="KW-1133">Transmembrane helix</keyword>
<dbReference type="GO" id="GO:0006094">
    <property type="term" value="P:gluconeogenesis"/>
    <property type="evidence" value="ECO:0007669"/>
    <property type="project" value="Ensembl"/>
</dbReference>
<dbReference type="FunFam" id="2.60.40.10:FF:000515">
    <property type="entry name" value="Leptin receptor"/>
    <property type="match status" value="1"/>
</dbReference>
<evidence type="ECO:0000256" key="8">
    <source>
        <dbReference type="ARBA" id="ARBA00022729"/>
    </source>
</evidence>
<dbReference type="GO" id="GO:0038021">
    <property type="term" value="F:leptin receptor activity"/>
    <property type="evidence" value="ECO:0007669"/>
    <property type="project" value="Ensembl"/>
</dbReference>
<dbReference type="InterPro" id="IPR010457">
    <property type="entry name" value="IgC2-like_lig-bd"/>
</dbReference>